<proteinExistence type="predicted"/>
<organism evidence="1">
    <name type="scientific">uncultured delta proteobacterium</name>
    <dbReference type="NCBI Taxonomy" id="34034"/>
    <lineage>
        <taxon>Bacteria</taxon>
        <taxon>Deltaproteobacteria</taxon>
        <taxon>environmental samples</taxon>
    </lineage>
</organism>
<name>A0A212J8E3_9DELT</name>
<sequence length="121" mass="12826">MVLAQGVSRQGEGPVLVGAGVALTESIIDRIRQAGVGTICVEGNPLGAQGTVGNLRVVADNLPFLFRRHKDNVFMMTLCTVFSRHFARRMAEQRAMEDAAIEAARNKTKGENDGASAGGAQ</sequence>
<accession>A0A212J8E3</accession>
<reference evidence="1" key="1">
    <citation type="submission" date="2016-04" db="EMBL/GenBank/DDBJ databases">
        <authorList>
            <person name="Evans L.H."/>
            <person name="Alamgir A."/>
            <person name="Owens N."/>
            <person name="Weber N.D."/>
            <person name="Virtaneva K."/>
            <person name="Barbian K."/>
            <person name="Babar A."/>
            <person name="Rosenke K."/>
        </authorList>
    </citation>
    <scope>NUCLEOTIDE SEQUENCE</scope>
    <source>
        <strain evidence="1">86</strain>
    </source>
</reference>
<dbReference type="EMBL" id="FLUQ01000001">
    <property type="protein sequence ID" value="SBV95713.1"/>
    <property type="molecule type" value="Genomic_DNA"/>
</dbReference>
<gene>
    <name evidence="1" type="ORF">KL86DPRO_10917</name>
</gene>
<evidence type="ECO:0000313" key="1">
    <source>
        <dbReference type="EMBL" id="SBV95713.1"/>
    </source>
</evidence>
<protein>
    <submittedName>
        <fullName evidence="1">Uncharacterized protein</fullName>
    </submittedName>
</protein>
<dbReference type="AlphaFoldDB" id="A0A212J8E3"/>